<evidence type="ECO:0000313" key="5">
    <source>
        <dbReference type="EMBL" id="MST66496.1"/>
    </source>
</evidence>
<dbReference type="InterPro" id="IPR002491">
    <property type="entry name" value="ABC_transptr_periplasmic_BD"/>
</dbReference>
<evidence type="ECO:0000256" key="3">
    <source>
        <dbReference type="SAM" id="SignalP"/>
    </source>
</evidence>
<gene>
    <name evidence="5" type="ORF">FYJ57_07060</name>
</gene>
<dbReference type="AlphaFoldDB" id="A0A7X2P2W7"/>
<feature type="compositionally biased region" description="Basic and acidic residues" evidence="2">
    <location>
        <begin position="37"/>
        <end position="70"/>
    </location>
</feature>
<comment type="caution">
    <text evidence="5">The sequence shown here is derived from an EMBL/GenBank/DDBJ whole genome shotgun (WGS) entry which is preliminary data.</text>
</comment>
<keyword evidence="3" id="KW-0732">Signal</keyword>
<dbReference type="RefSeq" id="WP_154432153.1">
    <property type="nucleotide sequence ID" value="NZ_JBQHRC010000005.1"/>
</dbReference>
<dbReference type="SUPFAM" id="SSF53807">
    <property type="entry name" value="Helical backbone' metal receptor"/>
    <property type="match status" value="1"/>
</dbReference>
<organism evidence="5 6">
    <name type="scientific">Oliverpabstia intestinalis</name>
    <dbReference type="NCBI Taxonomy" id="2606633"/>
    <lineage>
        <taxon>Bacteria</taxon>
        <taxon>Bacillati</taxon>
        <taxon>Bacillota</taxon>
        <taxon>Clostridia</taxon>
        <taxon>Lachnospirales</taxon>
        <taxon>Lachnospiraceae</taxon>
        <taxon>Oliverpabstia</taxon>
    </lineage>
</organism>
<evidence type="ECO:0000256" key="2">
    <source>
        <dbReference type="SAM" id="MobiDB-lite"/>
    </source>
</evidence>
<name>A0A7X2P2W7_9FIRM</name>
<feature type="chain" id="PRO_5038951842" evidence="3">
    <location>
        <begin position="30"/>
        <end position="437"/>
    </location>
</feature>
<feature type="region of interest" description="Disordered" evidence="2">
    <location>
        <begin position="29"/>
        <end position="80"/>
    </location>
</feature>
<keyword evidence="6" id="KW-1185">Reference proteome</keyword>
<proteinExistence type="inferred from homology"/>
<dbReference type="Pfam" id="PF01497">
    <property type="entry name" value="Peripla_BP_2"/>
    <property type="match status" value="1"/>
</dbReference>
<comment type="similarity">
    <text evidence="1">Belongs to the bacterial solute-binding protein 8 family.</text>
</comment>
<evidence type="ECO:0000259" key="4">
    <source>
        <dbReference type="PROSITE" id="PS50983"/>
    </source>
</evidence>
<dbReference type="PROSITE" id="PS50983">
    <property type="entry name" value="FE_B12_PBP"/>
    <property type="match status" value="1"/>
</dbReference>
<protein>
    <submittedName>
        <fullName evidence="5">ABC transporter substrate-binding protein</fullName>
    </submittedName>
</protein>
<dbReference type="Gene3D" id="3.40.50.1980">
    <property type="entry name" value="Nitrogenase molybdenum iron protein domain"/>
    <property type="match status" value="2"/>
</dbReference>
<feature type="signal peptide" evidence="3">
    <location>
        <begin position="1"/>
        <end position="29"/>
    </location>
</feature>
<dbReference type="PANTHER" id="PTHR30535:SF34">
    <property type="entry name" value="MOLYBDATE-BINDING PROTEIN MOLA"/>
    <property type="match status" value="1"/>
</dbReference>
<dbReference type="InterPro" id="IPR050902">
    <property type="entry name" value="ABC_Transporter_SBP"/>
</dbReference>
<dbReference type="PANTHER" id="PTHR30535">
    <property type="entry name" value="VITAMIN B12-BINDING PROTEIN"/>
    <property type="match status" value="1"/>
</dbReference>
<feature type="domain" description="Fe/B12 periplasmic-binding" evidence="4">
    <location>
        <begin position="153"/>
        <end position="428"/>
    </location>
</feature>
<dbReference type="EMBL" id="VUMS01000011">
    <property type="protein sequence ID" value="MST66496.1"/>
    <property type="molecule type" value="Genomic_DNA"/>
</dbReference>
<evidence type="ECO:0000313" key="6">
    <source>
        <dbReference type="Proteomes" id="UP000440513"/>
    </source>
</evidence>
<evidence type="ECO:0000256" key="1">
    <source>
        <dbReference type="ARBA" id="ARBA00008814"/>
    </source>
</evidence>
<reference evidence="5 6" key="1">
    <citation type="submission" date="2019-08" db="EMBL/GenBank/DDBJ databases">
        <title>In-depth cultivation of the pig gut microbiome towards novel bacterial diversity and tailored functional studies.</title>
        <authorList>
            <person name="Wylensek D."/>
            <person name="Hitch T.C.A."/>
            <person name="Clavel T."/>
        </authorList>
    </citation>
    <scope>NUCLEOTIDE SEQUENCE [LARGE SCALE GENOMIC DNA]</scope>
    <source>
        <strain evidence="5 6">BSM-380-WT-5A</strain>
    </source>
</reference>
<dbReference type="PROSITE" id="PS51257">
    <property type="entry name" value="PROKAR_LIPOPROTEIN"/>
    <property type="match status" value="1"/>
</dbReference>
<dbReference type="Proteomes" id="UP000440513">
    <property type="component" value="Unassembled WGS sequence"/>
</dbReference>
<sequence length="437" mass="48633">MKKNIYQKCSRMTAVFLAAAMLLTGCGGSGDTPSASEKAESTTRESTDTTKETDSADAKKDTEKQQDAEQKGVSGDTASYLTDASDAPEVAGLTCQGKLKLEYADCFDVYYYEDDYQLIDVHDSAQYLLVPEGAEAPEGLDDSIIVLQKPLDKIYLAASSTMALFRALDSLDNIKMSGIDASGWYIEEAKQAMEDGKIQFAGKYSEPDYEMLVDQDCDVAIESTMILHTPKVQEMIEDLDIPVFIDRSSYETHPLARTEWIKLYGAMLDKEEEAYSFFNEQAKVIGDLKDFKNTEKTVAFFFVSTDGSIVVRRTQDYIPSMIELAGGRYVFQDLDSVETTSASVSMSMEEFYAAAADADYLVYNATIDNPIQSVDELVAKNELFEDFKAVQEGNVWCVGKYMYQATDIVGQLITDFHLMLTDGDEKDMTFLTKVSDK</sequence>
<accession>A0A7X2P2W7</accession>